<evidence type="ECO:0000256" key="1">
    <source>
        <dbReference type="ARBA" id="ARBA00004141"/>
    </source>
</evidence>
<comment type="subcellular location">
    <subcellularLocation>
        <location evidence="1">Membrane</location>
        <topology evidence="1">Multi-pass membrane protein</topology>
    </subcellularLocation>
</comment>
<evidence type="ECO:0008006" key="10">
    <source>
        <dbReference type="Google" id="ProtNLM"/>
    </source>
</evidence>
<protein>
    <recommendedName>
        <fullName evidence="10">Transmembrane protein</fullName>
    </recommendedName>
</protein>
<accession>A0A2P2NZF9</accession>
<name>A0A2P2NZF9_RHIMU</name>
<evidence type="ECO:0000256" key="4">
    <source>
        <dbReference type="ARBA" id="ARBA00022989"/>
    </source>
</evidence>
<evidence type="ECO:0000256" key="2">
    <source>
        <dbReference type="ARBA" id="ARBA00006948"/>
    </source>
</evidence>
<feature type="compositionally biased region" description="Basic and acidic residues" evidence="6">
    <location>
        <begin position="314"/>
        <end position="325"/>
    </location>
</feature>
<evidence type="ECO:0000256" key="7">
    <source>
        <dbReference type="SAM" id="Phobius"/>
    </source>
</evidence>
<proteinExistence type="inferred from homology"/>
<feature type="region of interest" description="Disordered" evidence="6">
    <location>
        <begin position="298"/>
        <end position="332"/>
    </location>
</feature>
<feature type="chain" id="PRO_5015106410" description="Transmembrane protein" evidence="8">
    <location>
        <begin position="24"/>
        <end position="332"/>
    </location>
</feature>
<keyword evidence="3 7" id="KW-0812">Transmembrane</keyword>
<feature type="compositionally biased region" description="Polar residues" evidence="6">
    <location>
        <begin position="28"/>
        <end position="44"/>
    </location>
</feature>
<feature type="transmembrane region" description="Helical" evidence="7">
    <location>
        <begin position="99"/>
        <end position="118"/>
    </location>
</feature>
<evidence type="ECO:0000256" key="5">
    <source>
        <dbReference type="ARBA" id="ARBA00023136"/>
    </source>
</evidence>
<dbReference type="PANTHER" id="PTHR46285">
    <property type="entry name" value="PROTEINASE INHIBITOR I4, SERPIN (DUF716)-RELATED"/>
    <property type="match status" value="1"/>
</dbReference>
<dbReference type="PANTHER" id="PTHR46285:SF7">
    <property type="entry name" value="OS06G0238900 PROTEIN"/>
    <property type="match status" value="1"/>
</dbReference>
<feature type="transmembrane region" description="Helical" evidence="7">
    <location>
        <begin position="251"/>
        <end position="269"/>
    </location>
</feature>
<dbReference type="InterPro" id="IPR006904">
    <property type="entry name" value="DUF716"/>
</dbReference>
<keyword evidence="5 7" id="KW-0472">Membrane</keyword>
<evidence type="ECO:0000256" key="8">
    <source>
        <dbReference type="SAM" id="SignalP"/>
    </source>
</evidence>
<feature type="transmembrane region" description="Helical" evidence="7">
    <location>
        <begin position="130"/>
        <end position="148"/>
    </location>
</feature>
<dbReference type="GO" id="GO:0016020">
    <property type="term" value="C:membrane"/>
    <property type="evidence" value="ECO:0007669"/>
    <property type="project" value="UniProtKB-SubCell"/>
</dbReference>
<feature type="compositionally biased region" description="Acidic residues" evidence="6">
    <location>
        <begin position="301"/>
        <end position="313"/>
    </location>
</feature>
<evidence type="ECO:0000313" key="9">
    <source>
        <dbReference type="EMBL" id="MBX47896.1"/>
    </source>
</evidence>
<feature type="signal peptide" evidence="8">
    <location>
        <begin position="1"/>
        <end position="23"/>
    </location>
</feature>
<feature type="region of interest" description="Disordered" evidence="6">
    <location>
        <begin position="28"/>
        <end position="56"/>
    </location>
</feature>
<dbReference type="EMBL" id="GGEC01067412">
    <property type="protein sequence ID" value="MBX47896.1"/>
    <property type="molecule type" value="Transcribed_RNA"/>
</dbReference>
<organism evidence="9">
    <name type="scientific">Rhizophora mucronata</name>
    <name type="common">Asiatic mangrove</name>
    <dbReference type="NCBI Taxonomy" id="61149"/>
    <lineage>
        <taxon>Eukaryota</taxon>
        <taxon>Viridiplantae</taxon>
        <taxon>Streptophyta</taxon>
        <taxon>Embryophyta</taxon>
        <taxon>Tracheophyta</taxon>
        <taxon>Spermatophyta</taxon>
        <taxon>Magnoliopsida</taxon>
        <taxon>eudicotyledons</taxon>
        <taxon>Gunneridae</taxon>
        <taxon>Pentapetalae</taxon>
        <taxon>rosids</taxon>
        <taxon>fabids</taxon>
        <taxon>Malpighiales</taxon>
        <taxon>Rhizophoraceae</taxon>
        <taxon>Rhizophora</taxon>
    </lineage>
</organism>
<evidence type="ECO:0000256" key="6">
    <source>
        <dbReference type="SAM" id="MobiDB-lite"/>
    </source>
</evidence>
<feature type="transmembrane region" description="Helical" evidence="7">
    <location>
        <begin position="197"/>
        <end position="217"/>
    </location>
</feature>
<feature type="transmembrane region" description="Helical" evidence="7">
    <location>
        <begin position="63"/>
        <end position="87"/>
    </location>
</feature>
<sequence>MGLFSFTMAGGAFILIGASESLACSSSIEQPNSDQTSPLTQISKPTDETNPKPQKDSTFTSSFTYVAITVLSFLFIINSLISLFSAFDKKDRVGSAVQLQVIAVAFLFLLYSVLGLISNSSASVRFPLPLLNLILLFGFVEEFLLFYLQRKDKNGVENRYFDLMLVPISICMVSTVLELKSPLKVNEYARLARGVGLILQGTWFVQMGLSFYTYLMVHGCSLRERSRGNYTIRCKGHREDHRGKGIATIQFNCHLALLVVFLVALYAMMAKTNRDRVNFRQYKPLGAEMQQVETNGHFTLDSDEDDIREEENENSPKRAIEERVADGYGSYA</sequence>
<keyword evidence="8" id="KW-0732">Signal</keyword>
<comment type="similarity">
    <text evidence="2">Belongs to the TMEM45 family.</text>
</comment>
<dbReference type="Pfam" id="PF04819">
    <property type="entry name" value="DUF716"/>
    <property type="match status" value="1"/>
</dbReference>
<feature type="compositionally biased region" description="Basic and acidic residues" evidence="6">
    <location>
        <begin position="45"/>
        <end position="55"/>
    </location>
</feature>
<evidence type="ECO:0000256" key="3">
    <source>
        <dbReference type="ARBA" id="ARBA00022692"/>
    </source>
</evidence>
<reference evidence="9" key="1">
    <citation type="submission" date="2018-02" db="EMBL/GenBank/DDBJ databases">
        <title>Rhizophora mucronata_Transcriptome.</title>
        <authorList>
            <person name="Meera S.P."/>
            <person name="Sreeshan A."/>
            <person name="Augustine A."/>
        </authorList>
    </citation>
    <scope>NUCLEOTIDE SEQUENCE</scope>
    <source>
        <tissue evidence="9">Leaf</tissue>
    </source>
</reference>
<dbReference type="AlphaFoldDB" id="A0A2P2NZF9"/>
<keyword evidence="4 7" id="KW-1133">Transmembrane helix</keyword>